<dbReference type="Pfam" id="PF06003">
    <property type="entry name" value="SMN_Tudor"/>
    <property type="match status" value="1"/>
</dbReference>
<protein>
    <recommendedName>
        <fullName evidence="5">Tudor domain-containing protein</fullName>
    </recommendedName>
</protein>
<dbReference type="Gene3D" id="2.30.30.140">
    <property type="match status" value="2"/>
</dbReference>
<dbReference type="SUPFAM" id="SSF63748">
    <property type="entry name" value="Tudor/PWWP/MBT"/>
    <property type="match status" value="2"/>
</dbReference>
<dbReference type="SMART" id="SM00333">
    <property type="entry name" value="TUDOR"/>
    <property type="match status" value="2"/>
</dbReference>
<evidence type="ECO:0000313" key="6">
    <source>
        <dbReference type="EMBL" id="CBK20291.2"/>
    </source>
</evidence>
<reference evidence="6" key="1">
    <citation type="submission" date="2010-02" db="EMBL/GenBank/DDBJ databases">
        <title>Sequencing and annotation of the Blastocystis hominis genome.</title>
        <authorList>
            <person name="Wincker P."/>
        </authorList>
    </citation>
    <scope>NUCLEOTIDE SEQUENCE</scope>
    <source>
        <strain evidence="6">Singapore isolate B</strain>
    </source>
</reference>
<accession>D8LWV2</accession>
<dbReference type="OrthoDB" id="197400at2759"/>
<feature type="region of interest" description="Disordered" evidence="4">
    <location>
        <begin position="1"/>
        <end position="27"/>
    </location>
</feature>
<feature type="domain" description="Tudor" evidence="5">
    <location>
        <begin position="108"/>
        <end position="166"/>
    </location>
</feature>
<dbReference type="InterPro" id="IPR010304">
    <property type="entry name" value="SMN_Tudor"/>
</dbReference>
<comment type="similarity">
    <text evidence="2">Belongs to the SMN family.</text>
</comment>
<keyword evidence="7" id="KW-1185">Reference proteome</keyword>
<dbReference type="GO" id="GO:0003723">
    <property type="term" value="F:RNA binding"/>
    <property type="evidence" value="ECO:0007669"/>
    <property type="project" value="InterPro"/>
</dbReference>
<dbReference type="RefSeq" id="XP_012894339.1">
    <property type="nucleotide sequence ID" value="XM_013038885.1"/>
</dbReference>
<evidence type="ECO:0000256" key="1">
    <source>
        <dbReference type="ARBA" id="ARBA00004408"/>
    </source>
</evidence>
<dbReference type="EMBL" id="FN668638">
    <property type="protein sequence ID" value="CBK20291.2"/>
    <property type="molecule type" value="Genomic_DNA"/>
</dbReference>
<dbReference type="GO" id="GO:0015030">
    <property type="term" value="C:Cajal body"/>
    <property type="evidence" value="ECO:0007669"/>
    <property type="project" value="UniProtKB-SubCell"/>
</dbReference>
<dbReference type="Proteomes" id="UP000008312">
    <property type="component" value="Unassembled WGS sequence"/>
</dbReference>
<evidence type="ECO:0000256" key="3">
    <source>
        <dbReference type="ARBA" id="ARBA00023242"/>
    </source>
</evidence>
<gene>
    <name evidence="6" type="ORF">GSBLH_T00000648001</name>
</gene>
<dbReference type="AlphaFoldDB" id="D8LWV2"/>
<evidence type="ECO:0000256" key="2">
    <source>
        <dbReference type="ARBA" id="ARBA00005371"/>
    </source>
</evidence>
<dbReference type="InterPro" id="IPR002999">
    <property type="entry name" value="Tudor"/>
</dbReference>
<keyword evidence="3" id="KW-0539">Nucleus</keyword>
<comment type="subcellular location">
    <subcellularLocation>
        <location evidence="1">Nucleus</location>
        <location evidence="1">Cajal body</location>
    </subcellularLocation>
</comment>
<evidence type="ECO:0000313" key="7">
    <source>
        <dbReference type="Proteomes" id="UP000008312"/>
    </source>
</evidence>
<dbReference type="GO" id="GO:0006397">
    <property type="term" value="P:mRNA processing"/>
    <property type="evidence" value="ECO:0007669"/>
    <property type="project" value="InterPro"/>
</dbReference>
<feature type="domain" description="Tudor" evidence="5">
    <location>
        <begin position="41"/>
        <end position="101"/>
    </location>
</feature>
<evidence type="ECO:0000256" key="4">
    <source>
        <dbReference type="SAM" id="MobiDB-lite"/>
    </source>
</evidence>
<feature type="compositionally biased region" description="Basic and acidic residues" evidence="4">
    <location>
        <begin position="8"/>
        <end position="23"/>
    </location>
</feature>
<dbReference type="CDD" id="cd21182">
    <property type="entry name" value="Tudor_SMN_SPF30-like"/>
    <property type="match status" value="1"/>
</dbReference>
<proteinExistence type="inferred from homology"/>
<dbReference type="InParanoid" id="D8LWV2"/>
<dbReference type="PROSITE" id="PS50304">
    <property type="entry name" value="TUDOR"/>
    <property type="match status" value="2"/>
</dbReference>
<dbReference type="GeneID" id="24917950"/>
<dbReference type="GO" id="GO:0005737">
    <property type="term" value="C:cytoplasm"/>
    <property type="evidence" value="ECO:0007669"/>
    <property type="project" value="InterPro"/>
</dbReference>
<evidence type="ECO:0000259" key="5">
    <source>
        <dbReference type="PROSITE" id="PS50304"/>
    </source>
</evidence>
<sequence length="276" mass="32042">MSENVISLRKESGETKDTQKPKEAQSVTTNIPQKVNPNYIEWKVGDRCEALYKEDNKYYPAIVHKIDEFQIDVTVFYIGYNSSAVLDMSQIRKPTSRWDVADRLPEKDIKPGTKCRVIFHGDGNFYDTIIESVNGDDVNIRYTKFDTYDKVRKSDLKMAGKTEDVVSDDLRILPTDDKKTVNLKKRKMYMLQKEKKAKEENEYYKNKQSAWQQFQQRTQKRRKLLVAEGVISDPFKKESIFRTSEGSQRTSGAAPIERTMTPAPKRVKVCRVCVNK</sequence>
<name>D8LWV2_BLAHO</name>
<organism evidence="6">
    <name type="scientific">Blastocystis hominis</name>
    <dbReference type="NCBI Taxonomy" id="12968"/>
    <lineage>
        <taxon>Eukaryota</taxon>
        <taxon>Sar</taxon>
        <taxon>Stramenopiles</taxon>
        <taxon>Bigyra</taxon>
        <taxon>Opalozoa</taxon>
        <taxon>Opalinata</taxon>
        <taxon>Blastocystidae</taxon>
        <taxon>Blastocystis</taxon>
    </lineage>
</organism>